<keyword evidence="5" id="KW-0539">Nucleus</keyword>
<dbReference type="GeneID" id="113393834"/>
<protein>
    <submittedName>
        <fullName evidence="12">Zinc finger protein interacting with ribonucleoprotein K-like isoform X2</fullName>
    </submittedName>
</protein>
<evidence type="ECO:0000259" key="10">
    <source>
        <dbReference type="PROSITE" id="PS51915"/>
    </source>
</evidence>
<feature type="binding site" evidence="7">
    <location>
        <position position="79"/>
    </location>
    <ligand>
        <name>Zn(2+)</name>
        <dbReference type="ChEBI" id="CHEBI:29105"/>
    </ligand>
</feature>
<evidence type="ECO:0000256" key="5">
    <source>
        <dbReference type="ARBA" id="ARBA00023242"/>
    </source>
</evidence>
<dbReference type="Pfam" id="PF07776">
    <property type="entry name" value="zf-AD"/>
    <property type="match status" value="1"/>
</dbReference>
<dbReference type="RefSeq" id="XP_026486701.2">
    <property type="nucleotide sequence ID" value="XM_026630916.2"/>
</dbReference>
<feature type="binding site" evidence="7">
    <location>
        <position position="33"/>
    </location>
    <ligand>
        <name>Zn(2+)</name>
        <dbReference type="ChEBI" id="CHEBI:29105"/>
    </ligand>
</feature>
<evidence type="ECO:0000313" key="12">
    <source>
        <dbReference type="RefSeq" id="XP_026486701.2"/>
    </source>
</evidence>
<dbReference type="PANTHER" id="PTHR23235:SF142">
    <property type="entry name" value="ZINC FINGER PROTEIN 384"/>
    <property type="match status" value="1"/>
</dbReference>
<dbReference type="InterPro" id="IPR013087">
    <property type="entry name" value="Znf_C2H2_type"/>
</dbReference>
<dbReference type="AlphaFoldDB" id="A0A8B8HSV8"/>
<sequence length="480" mass="54562">MTSQLFQSPTYETEPKCYPPPNLNAMSDLSDICRICGANNLSLIPLFGQDAQKKELVEKINKYLPIMVHQQDTYPLGICQSCANTVLNWHELAQCCIKTEKALTLKLKTNTQTVKCSGHHNNVQGSCGPAATHGEAHERLTPSCDVPNIGSFSEQRIKEHDSHESGGGASDDDRPLASIANRNTKIDLYQKFYTALVNFRNHFTKEHDCHNYSDFSDSSSSDNEETGTQESLNSFDDLTHSNMRKDKMDEETRLELSQVQTKINGKVYFTCATCGKNLSSTHTYIFHKRIHTGERPCVCHICGKQFRTPNGLQRHLTETHEKQRRYICVMCHKNFANSQNLKQHMRIHTGERPFVCPHCGKRFTQSGSLHVHLKTHSEHYPHHCAECGAKFRLRSGLTRHRFKHTGERPHACVHCGKAFRQKHELNSHVLTHSDTKPHACAVCGTAFRQRRALRHHCKRLHEADARDATHALYGHAGHYE</sequence>
<feature type="binding site" evidence="7">
    <location>
        <position position="82"/>
    </location>
    <ligand>
        <name>Zn(2+)</name>
        <dbReference type="ChEBI" id="CHEBI:29105"/>
    </ligand>
</feature>
<dbReference type="SMART" id="SM00868">
    <property type="entry name" value="zf-AD"/>
    <property type="match status" value="2"/>
</dbReference>
<feature type="domain" description="C2H2-type" evidence="9">
    <location>
        <begin position="269"/>
        <end position="296"/>
    </location>
</feature>
<feature type="binding site" evidence="7">
    <location>
        <position position="36"/>
    </location>
    <ligand>
        <name>Zn(2+)</name>
        <dbReference type="ChEBI" id="CHEBI:29105"/>
    </ligand>
</feature>
<feature type="domain" description="C2H2-type" evidence="9">
    <location>
        <begin position="297"/>
        <end position="325"/>
    </location>
</feature>
<evidence type="ECO:0000256" key="1">
    <source>
        <dbReference type="ARBA" id="ARBA00022723"/>
    </source>
</evidence>
<keyword evidence="4 7" id="KW-0862">Zinc</keyword>
<name>A0A8B8HSV8_VANTA</name>
<feature type="region of interest" description="Disordered" evidence="8">
    <location>
        <begin position="214"/>
        <end position="240"/>
    </location>
</feature>
<feature type="domain" description="C2H2-type" evidence="9">
    <location>
        <begin position="438"/>
        <end position="466"/>
    </location>
</feature>
<dbReference type="PROSITE" id="PS00028">
    <property type="entry name" value="ZINC_FINGER_C2H2_1"/>
    <property type="match status" value="7"/>
</dbReference>
<dbReference type="SUPFAM" id="SSF57716">
    <property type="entry name" value="Glucocorticoid receptor-like (DNA-binding domain)"/>
    <property type="match status" value="1"/>
</dbReference>
<dbReference type="SMART" id="SM00355">
    <property type="entry name" value="ZnF_C2H2"/>
    <property type="match status" value="7"/>
</dbReference>
<dbReference type="PROSITE" id="PS51915">
    <property type="entry name" value="ZAD"/>
    <property type="match status" value="1"/>
</dbReference>
<evidence type="ECO:0000259" key="9">
    <source>
        <dbReference type="PROSITE" id="PS50157"/>
    </source>
</evidence>
<evidence type="ECO:0000256" key="2">
    <source>
        <dbReference type="ARBA" id="ARBA00022737"/>
    </source>
</evidence>
<evidence type="ECO:0000313" key="11">
    <source>
        <dbReference type="Proteomes" id="UP001652626"/>
    </source>
</evidence>
<dbReference type="Gene3D" id="3.30.160.60">
    <property type="entry name" value="Classic Zinc Finger"/>
    <property type="match status" value="7"/>
</dbReference>
<keyword evidence="1 7" id="KW-0479">Metal-binding</keyword>
<dbReference type="InterPro" id="IPR012934">
    <property type="entry name" value="Znf_AD"/>
</dbReference>
<proteinExistence type="predicted"/>
<keyword evidence="11" id="KW-1185">Reference proteome</keyword>
<dbReference type="GO" id="GO:0000978">
    <property type="term" value="F:RNA polymerase II cis-regulatory region sequence-specific DNA binding"/>
    <property type="evidence" value="ECO:0007669"/>
    <property type="project" value="TreeGrafter"/>
</dbReference>
<dbReference type="GO" id="GO:0006357">
    <property type="term" value="P:regulation of transcription by RNA polymerase II"/>
    <property type="evidence" value="ECO:0007669"/>
    <property type="project" value="TreeGrafter"/>
</dbReference>
<dbReference type="PANTHER" id="PTHR23235">
    <property type="entry name" value="KRUEPPEL-LIKE TRANSCRIPTION FACTOR"/>
    <property type="match status" value="1"/>
</dbReference>
<dbReference type="GO" id="GO:0005634">
    <property type="term" value="C:nucleus"/>
    <property type="evidence" value="ECO:0007669"/>
    <property type="project" value="UniProtKB-SubCell"/>
</dbReference>
<dbReference type="SUPFAM" id="SSF57667">
    <property type="entry name" value="beta-beta-alpha zinc fingers"/>
    <property type="match status" value="3"/>
</dbReference>
<dbReference type="InterPro" id="IPR036236">
    <property type="entry name" value="Znf_C2H2_sf"/>
</dbReference>
<feature type="domain" description="C2H2-type" evidence="9">
    <location>
        <begin position="382"/>
        <end position="409"/>
    </location>
</feature>
<feature type="region of interest" description="Disordered" evidence="8">
    <location>
        <begin position="157"/>
        <end position="176"/>
    </location>
</feature>
<dbReference type="Gene3D" id="3.40.1800.20">
    <property type="match status" value="1"/>
</dbReference>
<accession>A0A8B8HSV8</accession>
<dbReference type="GO" id="GO:0042802">
    <property type="term" value="F:identical protein binding"/>
    <property type="evidence" value="ECO:0007669"/>
    <property type="project" value="UniProtKB-ARBA"/>
</dbReference>
<evidence type="ECO:0000256" key="4">
    <source>
        <dbReference type="ARBA" id="ARBA00022833"/>
    </source>
</evidence>
<evidence type="ECO:0000256" key="7">
    <source>
        <dbReference type="PROSITE-ProRule" id="PRU01263"/>
    </source>
</evidence>
<dbReference type="PROSITE" id="PS50157">
    <property type="entry name" value="ZINC_FINGER_C2H2_2"/>
    <property type="match status" value="7"/>
</dbReference>
<keyword evidence="2" id="KW-0677">Repeat</keyword>
<feature type="domain" description="ZAD" evidence="10">
    <location>
        <begin position="31"/>
        <end position="106"/>
    </location>
</feature>
<dbReference type="GO" id="GO:0008270">
    <property type="term" value="F:zinc ion binding"/>
    <property type="evidence" value="ECO:0007669"/>
    <property type="project" value="UniProtKB-UniRule"/>
</dbReference>
<dbReference type="Proteomes" id="UP001652626">
    <property type="component" value="Chromosome 19"/>
</dbReference>
<dbReference type="Pfam" id="PF00096">
    <property type="entry name" value="zf-C2H2"/>
    <property type="match status" value="2"/>
</dbReference>
<organism evidence="11 12">
    <name type="scientific">Vanessa tameamea</name>
    <name type="common">Kamehameha butterfly</name>
    <dbReference type="NCBI Taxonomy" id="334116"/>
    <lineage>
        <taxon>Eukaryota</taxon>
        <taxon>Metazoa</taxon>
        <taxon>Ecdysozoa</taxon>
        <taxon>Arthropoda</taxon>
        <taxon>Hexapoda</taxon>
        <taxon>Insecta</taxon>
        <taxon>Pterygota</taxon>
        <taxon>Neoptera</taxon>
        <taxon>Endopterygota</taxon>
        <taxon>Lepidoptera</taxon>
        <taxon>Glossata</taxon>
        <taxon>Ditrysia</taxon>
        <taxon>Papilionoidea</taxon>
        <taxon>Nymphalidae</taxon>
        <taxon>Nymphalinae</taxon>
        <taxon>Vanessa</taxon>
    </lineage>
</organism>
<feature type="domain" description="C2H2-type" evidence="9">
    <location>
        <begin position="354"/>
        <end position="381"/>
    </location>
</feature>
<gene>
    <name evidence="12" type="primary">LOC113393834</name>
</gene>
<feature type="domain" description="C2H2-type" evidence="9">
    <location>
        <begin position="326"/>
        <end position="353"/>
    </location>
</feature>
<feature type="domain" description="C2H2-type" evidence="9">
    <location>
        <begin position="410"/>
        <end position="437"/>
    </location>
</feature>
<evidence type="ECO:0000256" key="8">
    <source>
        <dbReference type="SAM" id="MobiDB-lite"/>
    </source>
</evidence>
<dbReference type="GO" id="GO:0003700">
    <property type="term" value="F:DNA-binding transcription factor activity"/>
    <property type="evidence" value="ECO:0007669"/>
    <property type="project" value="TreeGrafter"/>
</dbReference>
<evidence type="ECO:0000256" key="6">
    <source>
        <dbReference type="PROSITE-ProRule" id="PRU00042"/>
    </source>
</evidence>
<dbReference type="Pfam" id="PF13465">
    <property type="entry name" value="zf-H2C2_2"/>
    <property type="match status" value="1"/>
</dbReference>
<reference evidence="12" key="1">
    <citation type="submission" date="2025-08" db="UniProtKB">
        <authorList>
            <consortium name="RefSeq"/>
        </authorList>
    </citation>
    <scope>IDENTIFICATION</scope>
    <source>
        <tissue evidence="12">Whole body</tissue>
    </source>
</reference>
<evidence type="ECO:0000256" key="3">
    <source>
        <dbReference type="ARBA" id="ARBA00022771"/>
    </source>
</evidence>
<keyword evidence="3 6" id="KW-0863">Zinc-finger</keyword>